<dbReference type="InterPro" id="IPR010982">
    <property type="entry name" value="Lambda_DNA-bd_dom_sf"/>
</dbReference>
<dbReference type="PROSITE" id="PS50943">
    <property type="entry name" value="HTH_CROC1"/>
    <property type="match status" value="1"/>
</dbReference>
<dbReference type="InterPro" id="IPR001387">
    <property type="entry name" value="Cro/C1-type_HTH"/>
</dbReference>
<dbReference type="RefSeq" id="WP_246750880.1">
    <property type="nucleotide sequence ID" value="NZ_JACWCW010000106.1"/>
</dbReference>
<sequence>MDRLQDADIGISDQGLLGDTHVSVERIDGASPMKGRPDVERLKVHAAQVRAARALLGWSQAELSRRTGLAKRSIANLELAATRPYDRTLRILKRTFTDAGVAYAVHGRKIQVTLNIDAPLGASLPIAGGASEIACRTPSAKGRKDRRTGVG</sequence>
<protein>
    <submittedName>
        <fullName evidence="2">Helix-turn-helix transcriptional regulator</fullName>
    </submittedName>
</protein>
<name>A0ABU9Z4V1_9HYPH</name>
<evidence type="ECO:0000313" key="3">
    <source>
        <dbReference type="Proteomes" id="UP001404845"/>
    </source>
</evidence>
<dbReference type="Gene3D" id="1.10.260.40">
    <property type="entry name" value="lambda repressor-like DNA-binding domains"/>
    <property type="match status" value="1"/>
</dbReference>
<evidence type="ECO:0000313" key="2">
    <source>
        <dbReference type="EMBL" id="MEN3226367.1"/>
    </source>
</evidence>
<evidence type="ECO:0000259" key="1">
    <source>
        <dbReference type="PROSITE" id="PS50943"/>
    </source>
</evidence>
<dbReference type="EMBL" id="JAQYXL010000001">
    <property type="protein sequence ID" value="MEN3226367.1"/>
    <property type="molecule type" value="Genomic_DNA"/>
</dbReference>
<dbReference type="Pfam" id="PF01381">
    <property type="entry name" value="HTH_3"/>
    <property type="match status" value="1"/>
</dbReference>
<comment type="caution">
    <text evidence="2">The sequence shown here is derived from an EMBL/GenBank/DDBJ whole genome shotgun (WGS) entry which is preliminary data.</text>
</comment>
<keyword evidence="3" id="KW-1185">Reference proteome</keyword>
<reference evidence="2 3" key="1">
    <citation type="journal article" date="2023" name="PLoS ONE">
        <title>Complete genome assembly of Hawai'i environmental nontuberculous mycobacteria reveals unexpected co-isolation with methylobacteria.</title>
        <authorList>
            <person name="Hendrix J."/>
            <person name="Epperson L.E."/>
            <person name="Tong E.I."/>
            <person name="Chan Y.L."/>
            <person name="Hasan N.A."/>
            <person name="Dawrs S.N."/>
            <person name="Norton G.J."/>
            <person name="Virdi R."/>
            <person name="Crooks J.L."/>
            <person name="Chan E.D."/>
            <person name="Honda J.R."/>
            <person name="Strong M."/>
        </authorList>
    </citation>
    <scope>NUCLEOTIDE SEQUENCE [LARGE SCALE GENOMIC DNA]</scope>
    <source>
        <strain evidence="2 3">NJH_HI01</strain>
    </source>
</reference>
<dbReference type="Proteomes" id="UP001404845">
    <property type="component" value="Unassembled WGS sequence"/>
</dbReference>
<organism evidence="2 3">
    <name type="scientific">Methylorubrum rhodesianum</name>
    <dbReference type="NCBI Taxonomy" id="29427"/>
    <lineage>
        <taxon>Bacteria</taxon>
        <taxon>Pseudomonadati</taxon>
        <taxon>Pseudomonadota</taxon>
        <taxon>Alphaproteobacteria</taxon>
        <taxon>Hyphomicrobiales</taxon>
        <taxon>Methylobacteriaceae</taxon>
        <taxon>Methylorubrum</taxon>
    </lineage>
</organism>
<dbReference type="CDD" id="cd00093">
    <property type="entry name" value="HTH_XRE"/>
    <property type="match status" value="1"/>
</dbReference>
<accession>A0ABU9Z4V1</accession>
<proteinExistence type="predicted"/>
<gene>
    <name evidence="2" type="ORF">PUR21_01540</name>
</gene>
<feature type="domain" description="HTH cro/C1-type" evidence="1">
    <location>
        <begin position="49"/>
        <end position="78"/>
    </location>
</feature>
<dbReference type="SUPFAM" id="SSF47413">
    <property type="entry name" value="lambda repressor-like DNA-binding domains"/>
    <property type="match status" value="1"/>
</dbReference>